<dbReference type="GO" id="GO:0005524">
    <property type="term" value="F:ATP binding"/>
    <property type="evidence" value="ECO:0007669"/>
    <property type="project" value="UniProtKB-KW"/>
</dbReference>
<name>A0ABM8ZTY3_9VIBR</name>
<evidence type="ECO:0000256" key="1">
    <source>
        <dbReference type="ARBA" id="ARBA00004417"/>
    </source>
</evidence>
<dbReference type="InterPro" id="IPR027417">
    <property type="entry name" value="P-loop_NTPase"/>
</dbReference>
<sequence>MSALLEVDNLYKDYHFRDGLFRRRTVNAVKPVSFSLEPGETIAFIGENGSGKSTLARMLAGVVQPTGGEIRVNGEPLAPTDFQTRCKLIRMIFQDANSALNPKIQIGKILQGPLKRNTNMTPQQREQRVRETLLRVGLLEEHAYFYPQMLASGQKQRVCLARALILQPCVIVADEALSELDMSMRSQMINLLLELQQEMGLSYIYVSQHLGIIKHFSDKVIVMKDGEVVEAGNTADVFANPQHPLTQKLLENHFNGPTRDRIHRRAMTTPTISID</sequence>
<feature type="domain" description="ABC transporter" evidence="9">
    <location>
        <begin position="5"/>
        <end position="250"/>
    </location>
</feature>
<evidence type="ECO:0000256" key="6">
    <source>
        <dbReference type="ARBA" id="ARBA00022741"/>
    </source>
</evidence>
<accession>A0ABM8ZTY3</accession>
<reference evidence="10" key="1">
    <citation type="submission" date="2021-11" db="EMBL/GenBank/DDBJ databases">
        <authorList>
            <person name="Rodrigo-Torres L."/>
            <person name="Arahal R. D."/>
            <person name="Lucena T."/>
        </authorList>
    </citation>
    <scope>NUCLEOTIDE SEQUENCE</scope>
    <source>
        <strain evidence="10">CECT 7929</strain>
    </source>
</reference>
<comment type="similarity">
    <text evidence="2">Belongs to the ABC transporter superfamily.</text>
</comment>
<gene>
    <name evidence="10" type="primary">sapF_1</name>
    <name evidence="10" type="ORF">VST7929_01655</name>
</gene>
<comment type="caution">
    <text evidence="10">The sequence shown here is derived from an EMBL/GenBank/DDBJ whole genome shotgun (WGS) entry which is preliminary data.</text>
</comment>
<keyword evidence="11" id="KW-1185">Reference proteome</keyword>
<dbReference type="InterPro" id="IPR017871">
    <property type="entry name" value="ABC_transporter-like_CS"/>
</dbReference>
<keyword evidence="6" id="KW-0547">Nucleotide-binding</keyword>
<keyword evidence="7 10" id="KW-0067">ATP-binding</keyword>
<dbReference type="EMBL" id="CAKLDI010000001">
    <property type="protein sequence ID" value="CAH0533780.1"/>
    <property type="molecule type" value="Genomic_DNA"/>
</dbReference>
<dbReference type="RefSeq" id="WP_237466199.1">
    <property type="nucleotide sequence ID" value="NZ_CAKLDI010000001.1"/>
</dbReference>
<evidence type="ECO:0000256" key="4">
    <source>
        <dbReference type="ARBA" id="ARBA00022475"/>
    </source>
</evidence>
<dbReference type="PANTHER" id="PTHR43776:SF4">
    <property type="entry name" value="PUTRESCINE EXPORT SYSTEM ATP-BINDING PROTEIN SAPF"/>
    <property type="match status" value="1"/>
</dbReference>
<dbReference type="CDD" id="cd03257">
    <property type="entry name" value="ABC_NikE_OppD_transporters"/>
    <property type="match status" value="1"/>
</dbReference>
<evidence type="ECO:0000256" key="8">
    <source>
        <dbReference type="ARBA" id="ARBA00023136"/>
    </source>
</evidence>
<evidence type="ECO:0000256" key="5">
    <source>
        <dbReference type="ARBA" id="ARBA00022519"/>
    </source>
</evidence>
<dbReference type="PROSITE" id="PS50893">
    <property type="entry name" value="ABC_TRANSPORTER_2"/>
    <property type="match status" value="1"/>
</dbReference>
<dbReference type="Proteomes" id="UP000838672">
    <property type="component" value="Unassembled WGS sequence"/>
</dbReference>
<dbReference type="InterPro" id="IPR003593">
    <property type="entry name" value="AAA+_ATPase"/>
</dbReference>
<dbReference type="InterPro" id="IPR003439">
    <property type="entry name" value="ABC_transporter-like_ATP-bd"/>
</dbReference>
<evidence type="ECO:0000313" key="10">
    <source>
        <dbReference type="EMBL" id="CAH0533780.1"/>
    </source>
</evidence>
<dbReference type="SMART" id="SM00382">
    <property type="entry name" value="AAA"/>
    <property type="match status" value="1"/>
</dbReference>
<keyword evidence="8" id="KW-0472">Membrane</keyword>
<evidence type="ECO:0000256" key="7">
    <source>
        <dbReference type="ARBA" id="ARBA00022840"/>
    </source>
</evidence>
<dbReference type="InterPro" id="IPR050319">
    <property type="entry name" value="ABC_transp_ATP-bind"/>
</dbReference>
<keyword evidence="4" id="KW-1003">Cell membrane</keyword>
<dbReference type="Gene3D" id="3.40.50.300">
    <property type="entry name" value="P-loop containing nucleotide triphosphate hydrolases"/>
    <property type="match status" value="1"/>
</dbReference>
<keyword evidence="3" id="KW-0813">Transport</keyword>
<comment type="subcellular location">
    <subcellularLocation>
        <location evidence="1">Cell inner membrane</location>
        <topology evidence="1">Peripheral membrane protein</topology>
    </subcellularLocation>
</comment>
<evidence type="ECO:0000256" key="2">
    <source>
        <dbReference type="ARBA" id="ARBA00005417"/>
    </source>
</evidence>
<evidence type="ECO:0000256" key="3">
    <source>
        <dbReference type="ARBA" id="ARBA00022448"/>
    </source>
</evidence>
<proteinExistence type="inferred from homology"/>
<organism evidence="10 11">
    <name type="scientific">Vibrio stylophorae</name>
    <dbReference type="NCBI Taxonomy" id="659351"/>
    <lineage>
        <taxon>Bacteria</taxon>
        <taxon>Pseudomonadati</taxon>
        <taxon>Pseudomonadota</taxon>
        <taxon>Gammaproteobacteria</taxon>
        <taxon>Vibrionales</taxon>
        <taxon>Vibrionaceae</taxon>
        <taxon>Vibrio</taxon>
    </lineage>
</organism>
<dbReference type="PANTHER" id="PTHR43776">
    <property type="entry name" value="TRANSPORT ATP-BINDING PROTEIN"/>
    <property type="match status" value="1"/>
</dbReference>
<protein>
    <submittedName>
        <fullName evidence="10">Putrescine export system ATP-binding protein SapF</fullName>
    </submittedName>
</protein>
<dbReference type="SUPFAM" id="SSF52540">
    <property type="entry name" value="P-loop containing nucleoside triphosphate hydrolases"/>
    <property type="match status" value="1"/>
</dbReference>
<dbReference type="Pfam" id="PF00005">
    <property type="entry name" value="ABC_tran"/>
    <property type="match status" value="1"/>
</dbReference>
<keyword evidence="5" id="KW-0997">Cell inner membrane</keyword>
<dbReference type="PROSITE" id="PS00211">
    <property type="entry name" value="ABC_TRANSPORTER_1"/>
    <property type="match status" value="1"/>
</dbReference>
<evidence type="ECO:0000259" key="9">
    <source>
        <dbReference type="PROSITE" id="PS50893"/>
    </source>
</evidence>
<evidence type="ECO:0000313" key="11">
    <source>
        <dbReference type="Proteomes" id="UP000838672"/>
    </source>
</evidence>